<dbReference type="EMBL" id="CP086717">
    <property type="protein sequence ID" value="WOO81785.1"/>
    <property type="molecule type" value="Genomic_DNA"/>
</dbReference>
<evidence type="ECO:0000313" key="2">
    <source>
        <dbReference type="EMBL" id="WOO81785.1"/>
    </source>
</evidence>
<sequence length="365" mass="41162">MAPSIDHTAFPAIVVNIIQHADLKTQLVFCRTSKQLCALIDKKHFKHALLTDFEPPRYYIDFPSLPTFPPHADRYPVLYRAVQVVDVKLAVDPPSSIYQLDGATSVHTIRRIGWVSTLAQFVLPDDLRTVVDFVDAADYMEGPRITVSSTQERHILHIRWDHRKCNEECIPCISFNLNGPSINLKEFVIALWAGDLDGDEITQTLLHIVLDLASYLQFVGKMKIVGLERTAIGGEASNFQTKVKVLRQHLLAGVGKLPKVKNHAEELDRAITFLTFDEWWKELGQRKETEGVWNPLAKIDDDDDSTDDDGTDDDDGSSSESVDEDAPLGPYSDTDFHDWPDDDDVNSADIAEGMEFDLGWTHGWY</sequence>
<dbReference type="Proteomes" id="UP000827549">
    <property type="component" value="Chromosome 4"/>
</dbReference>
<dbReference type="RefSeq" id="XP_062627817.1">
    <property type="nucleotide sequence ID" value="XM_062771833.1"/>
</dbReference>
<evidence type="ECO:0000256" key="1">
    <source>
        <dbReference type="SAM" id="MobiDB-lite"/>
    </source>
</evidence>
<feature type="compositionally biased region" description="Acidic residues" evidence="1">
    <location>
        <begin position="300"/>
        <end position="326"/>
    </location>
</feature>
<keyword evidence="3" id="KW-1185">Reference proteome</keyword>
<protein>
    <submittedName>
        <fullName evidence="2">Uncharacterized protein</fullName>
    </submittedName>
</protein>
<name>A0AAF0Y810_9TREE</name>
<dbReference type="AlphaFoldDB" id="A0AAF0Y810"/>
<organism evidence="2 3">
    <name type="scientific">Vanrija pseudolonga</name>
    <dbReference type="NCBI Taxonomy" id="143232"/>
    <lineage>
        <taxon>Eukaryota</taxon>
        <taxon>Fungi</taxon>
        <taxon>Dikarya</taxon>
        <taxon>Basidiomycota</taxon>
        <taxon>Agaricomycotina</taxon>
        <taxon>Tremellomycetes</taxon>
        <taxon>Trichosporonales</taxon>
        <taxon>Trichosporonaceae</taxon>
        <taxon>Vanrija</taxon>
    </lineage>
</organism>
<reference evidence="2" key="1">
    <citation type="submission" date="2023-10" db="EMBL/GenBank/DDBJ databases">
        <authorList>
            <person name="Noh H."/>
        </authorList>
    </citation>
    <scope>NUCLEOTIDE SEQUENCE</scope>
    <source>
        <strain evidence="2">DUCC4014</strain>
    </source>
</reference>
<evidence type="ECO:0000313" key="3">
    <source>
        <dbReference type="Proteomes" id="UP000827549"/>
    </source>
</evidence>
<dbReference type="GeneID" id="87808535"/>
<accession>A0AAF0Y810</accession>
<feature type="region of interest" description="Disordered" evidence="1">
    <location>
        <begin position="292"/>
        <end position="350"/>
    </location>
</feature>
<gene>
    <name evidence="2" type="ORF">LOC62_04G005306</name>
</gene>
<proteinExistence type="predicted"/>